<organism evidence="3">
    <name type="scientific">Osmerus mordax</name>
    <name type="common">Rainbow smelt</name>
    <name type="synonym">Atherina mordax</name>
    <dbReference type="NCBI Taxonomy" id="8014"/>
    <lineage>
        <taxon>Eukaryota</taxon>
        <taxon>Metazoa</taxon>
        <taxon>Chordata</taxon>
        <taxon>Craniata</taxon>
        <taxon>Vertebrata</taxon>
        <taxon>Euteleostomi</taxon>
        <taxon>Actinopterygii</taxon>
        <taxon>Neopterygii</taxon>
        <taxon>Teleostei</taxon>
        <taxon>Stomiati</taxon>
        <taxon>Osmeriformes</taxon>
        <taxon>Osmeridae</taxon>
        <taxon>Osmerus</taxon>
    </lineage>
</organism>
<dbReference type="InterPro" id="IPR001299">
    <property type="entry name" value="Ependymin"/>
</dbReference>
<feature type="chain" id="PRO_5002904873" evidence="2">
    <location>
        <begin position="17"/>
        <end position="208"/>
    </location>
</feature>
<dbReference type="GO" id="GO:0005764">
    <property type="term" value="C:lysosome"/>
    <property type="evidence" value="ECO:0007669"/>
    <property type="project" value="TreeGrafter"/>
</dbReference>
<keyword evidence="2" id="KW-0732">Signal</keyword>
<dbReference type="AlphaFoldDB" id="C1BLU9"/>
<evidence type="ECO:0000313" key="3">
    <source>
        <dbReference type="EMBL" id="ACO10002.1"/>
    </source>
</evidence>
<proteinExistence type="evidence at transcript level"/>
<sequence>MKTIVLFSSLVLGCLAQKPHPCKSPPLLTGSLSVVAHHDLMAGAKYTYDAFGQRIRFREIGSYQNQTFWIDALLLFREGVIYKINHQNHTCKKEKLRADFHPMEVPNNATLLGQVILGGSSGPGEGLLVNSWYGEMKQGKYVSTVTEFGCLPVSTLFHTERTGWILTSFFNILIGIEDPQDFFPPEFCQDAVSDNKGEPADFYSLFIE</sequence>
<dbReference type="PRINTS" id="PR00317">
    <property type="entry name" value="EPENDYMIN"/>
</dbReference>
<protein>
    <submittedName>
        <fullName evidence="3">Ependymin</fullName>
    </submittedName>
</protein>
<dbReference type="SMART" id="SM00026">
    <property type="entry name" value="EPEND"/>
    <property type="match status" value="1"/>
</dbReference>
<dbReference type="GO" id="GO:0005509">
    <property type="term" value="F:calcium ion binding"/>
    <property type="evidence" value="ECO:0007669"/>
    <property type="project" value="InterPro"/>
</dbReference>
<dbReference type="GO" id="GO:0007160">
    <property type="term" value="P:cell-matrix adhesion"/>
    <property type="evidence" value="ECO:0007669"/>
    <property type="project" value="InterPro"/>
</dbReference>
<accession>C1BLU9</accession>
<dbReference type="EMBL" id="BT075578">
    <property type="protein sequence ID" value="ACO10002.1"/>
    <property type="molecule type" value="mRNA"/>
</dbReference>
<comment type="similarity">
    <text evidence="1">Belongs to the ependymin family.</text>
</comment>
<dbReference type="Pfam" id="PF00811">
    <property type="entry name" value="Ependymin"/>
    <property type="match status" value="1"/>
</dbReference>
<evidence type="ECO:0000256" key="1">
    <source>
        <dbReference type="ARBA" id="ARBA00010771"/>
    </source>
</evidence>
<dbReference type="PANTHER" id="PTHR10697:SF5">
    <property type="entry name" value="EPENDYMIN-RELATED"/>
    <property type="match status" value="1"/>
</dbReference>
<evidence type="ECO:0000256" key="2">
    <source>
        <dbReference type="SAM" id="SignalP"/>
    </source>
</evidence>
<dbReference type="GO" id="GO:0005576">
    <property type="term" value="C:extracellular region"/>
    <property type="evidence" value="ECO:0007669"/>
    <property type="project" value="InterPro"/>
</dbReference>
<reference evidence="3" key="1">
    <citation type="submission" date="2009-03" db="EMBL/GenBank/DDBJ databases">
        <title>Osmerus mordax full-length cDNAs.</title>
        <authorList>
            <person name="von Schalburg K."/>
            <person name="Leong J."/>
            <person name="Cooper G."/>
            <person name="Davidson W.S."/>
            <person name="Koop B.F."/>
        </authorList>
    </citation>
    <scope>NUCLEOTIDE SEQUENCE</scope>
    <source>
        <tissue evidence="3">Brain</tissue>
    </source>
</reference>
<gene>
    <name evidence="3" type="primary">EPD</name>
</gene>
<feature type="signal peptide" evidence="2">
    <location>
        <begin position="1"/>
        <end position="16"/>
    </location>
</feature>
<dbReference type="PANTHER" id="PTHR10697">
    <property type="entry name" value="MAMMALIAN EPENDYMIN-RELATED PROTEIN 1"/>
    <property type="match status" value="1"/>
</dbReference>
<name>C1BLU9_OSMMO</name>